<dbReference type="InterPro" id="IPR029032">
    <property type="entry name" value="AhpD-like"/>
</dbReference>
<sequence>MKEFQVHDLDSAPEGSKPLLQNSIKAFGSIPNLHGVMAESPQALAAYQNLHQHFLDTSFNADEMTVVWQTINVEHSCHYCVPAHSAIAKLMKVDDAINEAVRDKTPLPTEKLEVLRDTTLAIVRERGVVSDEVLERFYGAGFNRQNLLEIIVGLAQKVMSNYINHFAGTPVDAQFASLVRA</sequence>
<evidence type="ECO:0000313" key="2">
    <source>
        <dbReference type="Proteomes" id="UP001569428"/>
    </source>
</evidence>
<dbReference type="RefSeq" id="WP_371838007.1">
    <property type="nucleotide sequence ID" value="NZ_JBGMEK010000008.1"/>
</dbReference>
<keyword evidence="2" id="KW-1185">Reference proteome</keyword>
<dbReference type="PANTHER" id="PTHR35446:SF3">
    <property type="entry name" value="CMD DOMAIN-CONTAINING PROTEIN"/>
    <property type="match status" value="1"/>
</dbReference>
<reference evidence="1 2" key="1">
    <citation type="submission" date="2024-08" db="EMBL/GenBank/DDBJ databases">
        <authorList>
            <person name="Ishaq N."/>
        </authorList>
    </citation>
    <scope>NUCLEOTIDE SEQUENCE [LARGE SCALE GENOMIC DNA]</scope>
    <source>
        <strain evidence="1 2">DSM 18651</strain>
    </source>
</reference>
<accession>A0ABV4NWJ3</accession>
<organism evidence="1 2">
    <name type="scientific">Microbulbifer epialgicus</name>
    <dbReference type="NCBI Taxonomy" id="393907"/>
    <lineage>
        <taxon>Bacteria</taxon>
        <taxon>Pseudomonadati</taxon>
        <taxon>Pseudomonadota</taxon>
        <taxon>Gammaproteobacteria</taxon>
        <taxon>Cellvibrionales</taxon>
        <taxon>Microbulbiferaceae</taxon>
        <taxon>Microbulbifer</taxon>
    </lineage>
</organism>
<dbReference type="SUPFAM" id="SSF69118">
    <property type="entry name" value="AhpD-like"/>
    <property type="match status" value="1"/>
</dbReference>
<dbReference type="PANTHER" id="PTHR35446">
    <property type="entry name" value="SI:CH211-175M2.5"/>
    <property type="match status" value="1"/>
</dbReference>
<dbReference type="EMBL" id="JBGMEK010000008">
    <property type="protein sequence ID" value="MFA0810412.1"/>
    <property type="molecule type" value="Genomic_DNA"/>
</dbReference>
<gene>
    <name evidence="1" type="ORF">ACCI49_05710</name>
</gene>
<dbReference type="Proteomes" id="UP001569428">
    <property type="component" value="Unassembled WGS sequence"/>
</dbReference>
<dbReference type="Gene3D" id="1.20.1290.10">
    <property type="entry name" value="AhpD-like"/>
    <property type="match status" value="1"/>
</dbReference>
<name>A0ABV4NWJ3_9GAMM</name>
<evidence type="ECO:0000313" key="1">
    <source>
        <dbReference type="EMBL" id="MFA0810412.1"/>
    </source>
</evidence>
<protein>
    <submittedName>
        <fullName evidence="1">Carboxymuconolactone decarboxylase family protein</fullName>
    </submittedName>
</protein>
<proteinExistence type="predicted"/>
<comment type="caution">
    <text evidence="1">The sequence shown here is derived from an EMBL/GenBank/DDBJ whole genome shotgun (WGS) entry which is preliminary data.</text>
</comment>